<dbReference type="InterPro" id="IPR041205">
    <property type="entry name" value="ScsC_N"/>
</dbReference>
<name>A0A1I6JR02_9SPHN</name>
<feature type="domain" description="Thioredoxin" evidence="6">
    <location>
        <begin position="222"/>
        <end position="393"/>
    </location>
</feature>
<keyword evidence="8" id="KW-1185">Reference proteome</keyword>
<dbReference type="InterPro" id="IPR013766">
    <property type="entry name" value="Thioredoxin_domain"/>
</dbReference>
<dbReference type="Gene3D" id="3.40.30.10">
    <property type="entry name" value="Glutaredoxin"/>
    <property type="match status" value="1"/>
</dbReference>
<dbReference type="GO" id="GO:0016853">
    <property type="term" value="F:isomerase activity"/>
    <property type="evidence" value="ECO:0007669"/>
    <property type="project" value="UniProtKB-KW"/>
</dbReference>
<dbReference type="PROSITE" id="PS51352">
    <property type="entry name" value="THIOREDOXIN_2"/>
    <property type="match status" value="1"/>
</dbReference>
<evidence type="ECO:0000256" key="1">
    <source>
        <dbReference type="ARBA" id="ARBA00022729"/>
    </source>
</evidence>
<dbReference type="RefSeq" id="WP_242653294.1">
    <property type="nucleotide sequence ID" value="NZ_FOZG01000001.1"/>
</dbReference>
<organism evidence="7 8">
    <name type="scientific">Sphingomonas jatrophae</name>
    <dbReference type="NCBI Taxonomy" id="1166337"/>
    <lineage>
        <taxon>Bacteria</taxon>
        <taxon>Pseudomonadati</taxon>
        <taxon>Pseudomonadota</taxon>
        <taxon>Alphaproteobacteria</taxon>
        <taxon>Sphingomonadales</taxon>
        <taxon>Sphingomonadaceae</taxon>
        <taxon>Sphingomonas</taxon>
    </lineage>
</organism>
<dbReference type="Pfam" id="PF01323">
    <property type="entry name" value="DSBA"/>
    <property type="match status" value="1"/>
</dbReference>
<evidence type="ECO:0000256" key="2">
    <source>
        <dbReference type="ARBA" id="ARBA00023002"/>
    </source>
</evidence>
<dbReference type="EMBL" id="FOZG01000001">
    <property type="protein sequence ID" value="SFR80950.1"/>
    <property type="molecule type" value="Genomic_DNA"/>
</dbReference>
<evidence type="ECO:0000256" key="4">
    <source>
        <dbReference type="ARBA" id="ARBA00023284"/>
    </source>
</evidence>
<proteinExistence type="predicted"/>
<dbReference type="GO" id="GO:0016491">
    <property type="term" value="F:oxidoreductase activity"/>
    <property type="evidence" value="ECO:0007669"/>
    <property type="project" value="UniProtKB-KW"/>
</dbReference>
<dbReference type="AlphaFoldDB" id="A0A1I6JR02"/>
<keyword evidence="1" id="KW-0732">Signal</keyword>
<evidence type="ECO:0000313" key="7">
    <source>
        <dbReference type="EMBL" id="SFR80950.1"/>
    </source>
</evidence>
<dbReference type="PANTHER" id="PTHR13887:SF14">
    <property type="entry name" value="DISULFIDE BOND FORMATION PROTEIN D"/>
    <property type="match status" value="1"/>
</dbReference>
<dbReference type="InterPro" id="IPR036249">
    <property type="entry name" value="Thioredoxin-like_sf"/>
</dbReference>
<dbReference type="SUPFAM" id="SSF52833">
    <property type="entry name" value="Thioredoxin-like"/>
    <property type="match status" value="1"/>
</dbReference>
<evidence type="ECO:0000256" key="5">
    <source>
        <dbReference type="SAM" id="MobiDB-lite"/>
    </source>
</evidence>
<dbReference type="PANTHER" id="PTHR13887">
    <property type="entry name" value="GLUTATHIONE S-TRANSFERASE KAPPA"/>
    <property type="match status" value="1"/>
</dbReference>
<protein>
    <submittedName>
        <fullName evidence="7">Protein-disulfide isomerase</fullName>
    </submittedName>
</protein>
<dbReference type="Pfam" id="PF18312">
    <property type="entry name" value="ScsC_N"/>
    <property type="match status" value="1"/>
</dbReference>
<dbReference type="InterPro" id="IPR001853">
    <property type="entry name" value="DSBA-like_thioredoxin_dom"/>
</dbReference>
<reference evidence="7 8" key="1">
    <citation type="submission" date="2016-10" db="EMBL/GenBank/DDBJ databases">
        <authorList>
            <person name="de Groot N.N."/>
        </authorList>
    </citation>
    <scope>NUCLEOTIDE SEQUENCE [LARGE SCALE GENOMIC DNA]</scope>
    <source>
        <strain evidence="7 8">S5-249</strain>
    </source>
</reference>
<dbReference type="CDD" id="cd03023">
    <property type="entry name" value="DsbA_Com1_like"/>
    <property type="match status" value="1"/>
</dbReference>
<evidence type="ECO:0000313" key="8">
    <source>
        <dbReference type="Proteomes" id="UP000198824"/>
    </source>
</evidence>
<gene>
    <name evidence="7" type="ORF">SAMN05192580_0645</name>
</gene>
<sequence>MNGPAVEERLGAARARAAAAWQRTRAWIERLELDRRVGSAATIARRDGAALARGAAERVAPLIERARDRLTPPPTPAPPKPDPVMAAMLARDGLPEGELSQTEPPRPRRPAAPAPLFGDLPEQPAPMRLPPAEVAQAGGARPPAEKVPVGIWWRALPERERMTMAGLGGLFAGALLIAGLGQAADPERARIEGIVHDYLLEHPEIIPQAIAKLRAREEAGAIVSQRRAIETPFEGAWAGNPNGDVTLVEFFDYACGFCRQSVKDIDRLLAEDRGLKVVFRELPVLGEASDEAARVSLSAAKQGKFLAFHRALYSGPRLSAGALGEARAKAGLDAAQVNADVQGPDTRAEVETNLALGQTLGITGTPTFIVGNQLLGGAVGYDALKAAIAKARAGR</sequence>
<feature type="region of interest" description="Disordered" evidence="5">
    <location>
        <begin position="96"/>
        <end position="129"/>
    </location>
</feature>
<dbReference type="STRING" id="1166337.SAMN05192580_0645"/>
<dbReference type="Proteomes" id="UP000198824">
    <property type="component" value="Unassembled WGS sequence"/>
</dbReference>
<keyword evidence="4" id="KW-0676">Redox-active center</keyword>
<keyword evidence="2" id="KW-0560">Oxidoreductase</keyword>
<accession>A0A1I6JR02</accession>
<evidence type="ECO:0000256" key="3">
    <source>
        <dbReference type="ARBA" id="ARBA00023157"/>
    </source>
</evidence>
<keyword evidence="7" id="KW-0413">Isomerase</keyword>
<keyword evidence="3" id="KW-1015">Disulfide bond</keyword>
<evidence type="ECO:0000259" key="6">
    <source>
        <dbReference type="PROSITE" id="PS51352"/>
    </source>
</evidence>